<accession>A0A6J4VK73</accession>
<feature type="compositionally biased region" description="Basic residues" evidence="1">
    <location>
        <begin position="62"/>
        <end position="98"/>
    </location>
</feature>
<evidence type="ECO:0000256" key="1">
    <source>
        <dbReference type="SAM" id="MobiDB-lite"/>
    </source>
</evidence>
<proteinExistence type="predicted"/>
<feature type="compositionally biased region" description="Basic residues" evidence="1">
    <location>
        <begin position="112"/>
        <end position="129"/>
    </location>
</feature>
<name>A0A6J4VK73_9BACT</name>
<feature type="region of interest" description="Disordered" evidence="1">
    <location>
        <begin position="1"/>
        <end position="351"/>
    </location>
</feature>
<sequence>GSDDARRAPARWATGDDGGGSPAGPRPRPGPGSDEGLLHLRQRHPGDLPGAPGARPGGVPGRNRRPRAVRRGRCRRSRLRPRGGRRPGGHLPHRRLRPLPRLPRGVHDLLHRPRPHPRRLRLAARRRARGFPARRGVDVHPPPGPAELRRRRPRRLRLRDRLRGTAADGRLRPGSGARHRPRAGRPCDRPVGEGDGRLGGDRDRRLRAPPCVGRADRRRRPRPRRRRGGAGAGQGIDRRRGMRGRGRLLRCPGRPPPGPPGDAPIRALRDGRGREPDRVRRQPDAHPPPDHPLRLLGDERRPHGGVGRETGRVESEAGGHRHPPLRTGPGRRGVPDRRRGAVGQGRAGHGV</sequence>
<feature type="compositionally biased region" description="Basic residues" evidence="1">
    <location>
        <begin position="216"/>
        <end position="228"/>
    </location>
</feature>
<feature type="non-terminal residue" evidence="2">
    <location>
        <position position="1"/>
    </location>
</feature>
<evidence type="ECO:0000313" key="2">
    <source>
        <dbReference type="EMBL" id="CAA9580361.1"/>
    </source>
</evidence>
<protein>
    <submittedName>
        <fullName evidence="2">Hypothetical zinc-type alcohol dehydrogenase-like protein YphC</fullName>
    </submittedName>
</protein>
<feature type="compositionally biased region" description="Basic and acidic residues" evidence="1">
    <location>
        <begin position="267"/>
        <end position="302"/>
    </location>
</feature>
<feature type="compositionally biased region" description="Basic and acidic residues" evidence="1">
    <location>
        <begin position="309"/>
        <end position="319"/>
    </location>
</feature>
<feature type="compositionally biased region" description="Pro residues" evidence="1">
    <location>
        <begin position="253"/>
        <end position="262"/>
    </location>
</feature>
<gene>
    <name evidence="2" type="ORF">AVDCRST_MAG19-3872</name>
</gene>
<organism evidence="2">
    <name type="scientific">uncultured Thermomicrobiales bacterium</name>
    <dbReference type="NCBI Taxonomy" id="1645740"/>
    <lineage>
        <taxon>Bacteria</taxon>
        <taxon>Pseudomonadati</taxon>
        <taxon>Thermomicrobiota</taxon>
        <taxon>Thermomicrobia</taxon>
        <taxon>Thermomicrobiales</taxon>
        <taxon>environmental samples</taxon>
    </lineage>
</organism>
<feature type="compositionally biased region" description="Basic and acidic residues" evidence="1">
    <location>
        <begin position="185"/>
        <end position="206"/>
    </location>
</feature>
<dbReference type="EMBL" id="CADCWL010000216">
    <property type="protein sequence ID" value="CAA9580361.1"/>
    <property type="molecule type" value="Genomic_DNA"/>
</dbReference>
<feature type="compositionally biased region" description="Gly residues" evidence="1">
    <location>
        <begin position="342"/>
        <end position="351"/>
    </location>
</feature>
<feature type="compositionally biased region" description="Basic residues" evidence="1">
    <location>
        <begin position="149"/>
        <end position="160"/>
    </location>
</feature>
<dbReference type="AlphaFoldDB" id="A0A6J4VK73"/>
<reference evidence="2" key="1">
    <citation type="submission" date="2020-02" db="EMBL/GenBank/DDBJ databases">
        <authorList>
            <person name="Meier V. D."/>
        </authorList>
    </citation>
    <scope>NUCLEOTIDE SEQUENCE</scope>
    <source>
        <strain evidence="2">AVDCRST_MAG19</strain>
    </source>
</reference>
<feature type="non-terminal residue" evidence="2">
    <location>
        <position position="351"/>
    </location>
</feature>